<dbReference type="OrthoDB" id="10051103at2759"/>
<dbReference type="AlphaFoldDB" id="A0A087UN11"/>
<feature type="non-terminal residue" evidence="6">
    <location>
        <position position="107"/>
    </location>
</feature>
<dbReference type="GO" id="GO:0008045">
    <property type="term" value="P:motor neuron axon guidance"/>
    <property type="evidence" value="ECO:0007669"/>
    <property type="project" value="TreeGrafter"/>
</dbReference>
<dbReference type="SUPFAM" id="SSF52799">
    <property type="entry name" value="(Phosphotyrosine protein) phosphatases II"/>
    <property type="match status" value="1"/>
</dbReference>
<dbReference type="Gene3D" id="3.90.190.10">
    <property type="entry name" value="Protein tyrosine phosphatase superfamily"/>
    <property type="match status" value="1"/>
</dbReference>
<evidence type="ECO:0000256" key="2">
    <source>
        <dbReference type="ARBA" id="ARBA00013064"/>
    </source>
</evidence>
<dbReference type="InterPro" id="IPR050348">
    <property type="entry name" value="Protein-Tyr_Phosphatase"/>
</dbReference>
<keyword evidence="3" id="KW-0378">Hydrolase</keyword>
<dbReference type="PANTHER" id="PTHR19134:SF562">
    <property type="entry name" value="PROTEIN-TYROSINE-PHOSPHATASE"/>
    <property type="match status" value="1"/>
</dbReference>
<protein>
    <recommendedName>
        <fullName evidence="2">protein-tyrosine-phosphatase</fullName>
        <ecNumber evidence="2">3.1.3.48</ecNumber>
    </recommendedName>
</protein>
<evidence type="ECO:0000256" key="3">
    <source>
        <dbReference type="ARBA" id="ARBA00022801"/>
    </source>
</evidence>
<reference evidence="6 7" key="1">
    <citation type="submission" date="2013-11" db="EMBL/GenBank/DDBJ databases">
        <title>Genome sequencing of Stegodyphus mimosarum.</title>
        <authorList>
            <person name="Bechsgaard J."/>
        </authorList>
    </citation>
    <scope>NUCLEOTIDE SEQUENCE [LARGE SCALE GENOMIC DNA]</scope>
</reference>
<evidence type="ECO:0000256" key="4">
    <source>
        <dbReference type="ARBA" id="ARBA00022912"/>
    </source>
</evidence>
<dbReference type="InterPro" id="IPR029021">
    <property type="entry name" value="Prot-tyrosine_phosphatase-like"/>
</dbReference>
<dbReference type="EC" id="3.1.3.48" evidence="2"/>
<name>A0A087UN11_STEMI</name>
<gene>
    <name evidence="6" type="ORF">X975_00509</name>
</gene>
<keyword evidence="6" id="KW-0675">Receptor</keyword>
<dbReference type="PROSITE" id="PS50055">
    <property type="entry name" value="TYR_PHOSPHATASE_PTP"/>
    <property type="match status" value="1"/>
</dbReference>
<organism evidence="6 7">
    <name type="scientific">Stegodyphus mimosarum</name>
    <name type="common">African social velvet spider</name>
    <dbReference type="NCBI Taxonomy" id="407821"/>
    <lineage>
        <taxon>Eukaryota</taxon>
        <taxon>Metazoa</taxon>
        <taxon>Ecdysozoa</taxon>
        <taxon>Arthropoda</taxon>
        <taxon>Chelicerata</taxon>
        <taxon>Arachnida</taxon>
        <taxon>Araneae</taxon>
        <taxon>Araneomorphae</taxon>
        <taxon>Entelegynae</taxon>
        <taxon>Eresoidea</taxon>
        <taxon>Eresidae</taxon>
        <taxon>Stegodyphus</taxon>
    </lineage>
</organism>
<keyword evidence="4" id="KW-0904">Protein phosphatase</keyword>
<dbReference type="GO" id="GO:0004725">
    <property type="term" value="F:protein tyrosine phosphatase activity"/>
    <property type="evidence" value="ECO:0007669"/>
    <property type="project" value="UniProtKB-EC"/>
</dbReference>
<dbReference type="OMA" id="CNTAKMS"/>
<proteinExistence type="inferred from homology"/>
<dbReference type="InterPro" id="IPR000242">
    <property type="entry name" value="PTP_cat"/>
</dbReference>
<dbReference type="STRING" id="407821.A0A087UN11"/>
<dbReference type="Pfam" id="PF00102">
    <property type="entry name" value="Y_phosphatase"/>
    <property type="match status" value="1"/>
</dbReference>
<keyword evidence="7" id="KW-1185">Reference proteome</keyword>
<evidence type="ECO:0000313" key="6">
    <source>
        <dbReference type="EMBL" id="KFM78750.1"/>
    </source>
</evidence>
<comment type="similarity">
    <text evidence="1">Belongs to the protein-tyrosine phosphatase family.</text>
</comment>
<dbReference type="Proteomes" id="UP000054359">
    <property type="component" value="Unassembled WGS sequence"/>
</dbReference>
<accession>A0A087UN11</accession>
<dbReference type="PANTHER" id="PTHR19134">
    <property type="entry name" value="RECEPTOR-TYPE TYROSINE-PROTEIN PHOSPHATASE"/>
    <property type="match status" value="1"/>
</dbReference>
<evidence type="ECO:0000313" key="7">
    <source>
        <dbReference type="Proteomes" id="UP000054359"/>
    </source>
</evidence>
<dbReference type="EMBL" id="KK120653">
    <property type="protein sequence ID" value="KFM78750.1"/>
    <property type="molecule type" value="Genomic_DNA"/>
</dbReference>
<sequence>MAIIETESVCEDLTNRIAVKDLLQYLKNNVQNNKIKDEFLRLPKGQIYPCNTAKMSRNKPKNRYGNILPYDHSRVILDAIDNDPHSDYIHASYIDGYKKSKKYIATQ</sequence>
<evidence type="ECO:0000256" key="1">
    <source>
        <dbReference type="ARBA" id="ARBA00009580"/>
    </source>
</evidence>
<evidence type="ECO:0000259" key="5">
    <source>
        <dbReference type="PROSITE" id="PS50055"/>
    </source>
</evidence>
<feature type="domain" description="Tyrosine-protein phosphatase" evidence="5">
    <location>
        <begin position="35"/>
        <end position="107"/>
    </location>
</feature>